<dbReference type="SUPFAM" id="SSF56645">
    <property type="entry name" value="Acyl-CoA dehydrogenase NM domain-like"/>
    <property type="match status" value="1"/>
</dbReference>
<dbReference type="PANTHER" id="PTHR43884:SF12">
    <property type="entry name" value="ISOVALERYL-COA DEHYDROGENASE, MITOCHONDRIAL-RELATED"/>
    <property type="match status" value="1"/>
</dbReference>
<evidence type="ECO:0000256" key="4">
    <source>
        <dbReference type="ARBA" id="ARBA00022827"/>
    </source>
</evidence>
<evidence type="ECO:0000256" key="2">
    <source>
        <dbReference type="ARBA" id="ARBA00009347"/>
    </source>
</evidence>
<dbReference type="EC" id="1.3.8.1" evidence="8"/>
<dbReference type="GO" id="GO:0016937">
    <property type="term" value="F:short-chain fatty acyl-CoA dehydrogenase activity"/>
    <property type="evidence" value="ECO:0007669"/>
    <property type="project" value="UniProtKB-EC"/>
</dbReference>
<dbReference type="InterPro" id="IPR037069">
    <property type="entry name" value="AcylCoA_DH/ox_N_sf"/>
</dbReference>
<reference evidence="8" key="1">
    <citation type="submission" date="2015-10" db="EMBL/GenBank/DDBJ databases">
        <authorList>
            <person name="Gilbert D.G."/>
        </authorList>
    </citation>
    <scope>NUCLEOTIDE SEQUENCE</scope>
</reference>
<evidence type="ECO:0000256" key="3">
    <source>
        <dbReference type="ARBA" id="ARBA00022630"/>
    </source>
</evidence>
<dbReference type="InterPro" id="IPR013786">
    <property type="entry name" value="AcylCoA_DH/ox_N"/>
</dbReference>
<gene>
    <name evidence="8" type="ORF">MGWOODY_XGa2087</name>
</gene>
<dbReference type="Pfam" id="PF00441">
    <property type="entry name" value="Acyl-CoA_dh_1"/>
    <property type="match status" value="1"/>
</dbReference>
<dbReference type="GO" id="GO:0050660">
    <property type="term" value="F:flavin adenine dinucleotide binding"/>
    <property type="evidence" value="ECO:0007669"/>
    <property type="project" value="InterPro"/>
</dbReference>
<evidence type="ECO:0000259" key="6">
    <source>
        <dbReference type="Pfam" id="PF02770"/>
    </source>
</evidence>
<feature type="domain" description="Acyl-CoA dehydrogenase/oxidase C-terminal" evidence="5">
    <location>
        <begin position="231"/>
        <end position="377"/>
    </location>
</feature>
<comment type="cofactor">
    <cofactor evidence="1">
        <name>FAD</name>
        <dbReference type="ChEBI" id="CHEBI:57692"/>
    </cofactor>
</comment>
<keyword evidence="3" id="KW-0285">Flavoprotein</keyword>
<sequence>MDEEMLTFRLTDTQRDMVMSVRRLAQQRFKDRWKQWQDGTFPWENMHDLAEIGVLSMSVPKAYGGLELSVLDAALVLEEIAKVCYVTAMAALGEVGTQTRMIAHFAPENIKQDILPRVAAGSAVLSICMTEPDAGTDLGRMRSKVSRQQDELILSGTKTLISRADVAEGFVVFARIGDTPGIDGIGGVYVQRETPGMTINSAYHTIGGEYLSEVVFDQCRVPANQLLIDAGGFKDLISAFNIQRCMNASISLGLAEGALEESIRYMRNRKAYEQRIGDFQGMRWKVSEMYRDIEASRSLLYRACASADPFPDPVLAALAKMTCNQMSLRVTSEAVQIHGGYGFVEEFLVARQYCCARYGSLGGGTTETLSNLVGRTLVDGLDDADGLLGYQNY</sequence>
<evidence type="ECO:0000313" key="8">
    <source>
        <dbReference type="EMBL" id="CUS55019.1"/>
    </source>
</evidence>
<dbReference type="Gene3D" id="1.10.540.10">
    <property type="entry name" value="Acyl-CoA dehydrogenase/oxidase, N-terminal domain"/>
    <property type="match status" value="1"/>
</dbReference>
<comment type="similarity">
    <text evidence="2">Belongs to the acyl-CoA dehydrogenase family.</text>
</comment>
<keyword evidence="8" id="KW-0560">Oxidoreductase</keyword>
<evidence type="ECO:0000256" key="1">
    <source>
        <dbReference type="ARBA" id="ARBA00001974"/>
    </source>
</evidence>
<dbReference type="Gene3D" id="2.40.110.10">
    <property type="entry name" value="Butyryl-CoA Dehydrogenase, subunit A, domain 2"/>
    <property type="match status" value="1"/>
</dbReference>
<dbReference type="SUPFAM" id="SSF47203">
    <property type="entry name" value="Acyl-CoA dehydrogenase C-terminal domain-like"/>
    <property type="match status" value="1"/>
</dbReference>
<dbReference type="Pfam" id="PF02770">
    <property type="entry name" value="Acyl-CoA_dh_M"/>
    <property type="match status" value="1"/>
</dbReference>
<dbReference type="AlphaFoldDB" id="A0A160TYS0"/>
<organism evidence="8">
    <name type="scientific">hydrothermal vent metagenome</name>
    <dbReference type="NCBI Taxonomy" id="652676"/>
    <lineage>
        <taxon>unclassified sequences</taxon>
        <taxon>metagenomes</taxon>
        <taxon>ecological metagenomes</taxon>
    </lineage>
</organism>
<dbReference type="PANTHER" id="PTHR43884">
    <property type="entry name" value="ACYL-COA DEHYDROGENASE"/>
    <property type="match status" value="1"/>
</dbReference>
<evidence type="ECO:0000259" key="7">
    <source>
        <dbReference type="Pfam" id="PF02771"/>
    </source>
</evidence>
<dbReference type="Pfam" id="PF02771">
    <property type="entry name" value="Acyl-CoA_dh_N"/>
    <property type="match status" value="1"/>
</dbReference>
<name>A0A160TYS0_9ZZZZ</name>
<dbReference type="InterPro" id="IPR009075">
    <property type="entry name" value="AcylCo_DH/oxidase_C"/>
</dbReference>
<dbReference type="Gene3D" id="1.20.140.10">
    <property type="entry name" value="Butyryl-CoA Dehydrogenase, subunit A, domain 3"/>
    <property type="match status" value="1"/>
</dbReference>
<dbReference type="InterPro" id="IPR009100">
    <property type="entry name" value="AcylCoA_DH/oxidase_NM_dom_sf"/>
</dbReference>
<proteinExistence type="inferred from homology"/>
<dbReference type="EMBL" id="CZRL01000120">
    <property type="protein sequence ID" value="CUS55019.1"/>
    <property type="molecule type" value="Genomic_DNA"/>
</dbReference>
<keyword evidence="4" id="KW-0274">FAD</keyword>
<dbReference type="InterPro" id="IPR006091">
    <property type="entry name" value="Acyl-CoA_Oxase/DH_mid-dom"/>
</dbReference>
<feature type="domain" description="Acyl-CoA dehydrogenase/oxidase N-terminal" evidence="7">
    <location>
        <begin position="11"/>
        <end position="121"/>
    </location>
</feature>
<feature type="domain" description="Acyl-CoA oxidase/dehydrogenase middle" evidence="6">
    <location>
        <begin position="127"/>
        <end position="219"/>
    </location>
</feature>
<dbReference type="InterPro" id="IPR046373">
    <property type="entry name" value="Acyl-CoA_Oxase/DH_mid-dom_sf"/>
</dbReference>
<evidence type="ECO:0000259" key="5">
    <source>
        <dbReference type="Pfam" id="PF00441"/>
    </source>
</evidence>
<accession>A0A160TYS0</accession>
<protein>
    <submittedName>
        <fullName evidence="8">Butyryl-CoA dehydrogenase</fullName>
        <ecNumber evidence="8">1.3.8.1</ecNumber>
    </submittedName>
</protein>
<dbReference type="InterPro" id="IPR036250">
    <property type="entry name" value="AcylCo_DH-like_C"/>
</dbReference>